<sequence>MSLAGSWRAELRKLLLVLVASGVLGWLTGYTLEMLCIGLAILSGIWLWQLWLMRRWLEDPDQAPPESAGIWGLVYDTIYGLQRENREARGRLQSTVDYLRSSFASMRDGVLILTQSGAIEWSNDAAEGLLGLQYPRDQGQPVLNLLRWPAFHDYFLKGEFQQPLQIPNSGNSRQILQVEITTFAGGDFLLFFRDVTRVVQMEQMRRDFVGNVSHELRTPLTVFKGYLDTLSASELFEDARFQKAAGQMDMQVQRMENLLTDLLWLSRIETVSEDRETGEVNMVAMLEELREELRSSHPERLVVLEMKTTELVTGNYRELRSAVSNLVINALKYSGDDDPVRVSWEREGEALVLNVVDSGVGIDEQHIARVTERFYRVDESRNARTGGTGLGLAIVKHVAASHRAELNITSEPGRGSCFSLHFPL</sequence>
<evidence type="ECO:0000259" key="19">
    <source>
        <dbReference type="PROSITE" id="PS50109"/>
    </source>
</evidence>
<dbReference type="Proteomes" id="UP001626549">
    <property type="component" value="Chromosome"/>
</dbReference>
<dbReference type="InterPro" id="IPR000014">
    <property type="entry name" value="PAS"/>
</dbReference>
<keyword evidence="16 18" id="KW-0472">Membrane</keyword>
<gene>
    <name evidence="20" type="primary">phoR</name>
    <name evidence="20" type="ORF">R0137_12370</name>
</gene>
<organism evidence="20 21">
    <name type="scientific">Congregibacter brevis</name>
    <dbReference type="NCBI Taxonomy" id="3081201"/>
    <lineage>
        <taxon>Bacteria</taxon>
        <taxon>Pseudomonadati</taxon>
        <taxon>Pseudomonadota</taxon>
        <taxon>Gammaproteobacteria</taxon>
        <taxon>Cellvibrionales</taxon>
        <taxon>Halieaceae</taxon>
        <taxon>Congregibacter</taxon>
    </lineage>
</organism>
<evidence type="ECO:0000256" key="2">
    <source>
        <dbReference type="ARBA" id="ARBA00004236"/>
    </source>
</evidence>
<keyword evidence="9" id="KW-0808">Transferase</keyword>
<evidence type="ECO:0000313" key="20">
    <source>
        <dbReference type="EMBL" id="WOJ96031.1"/>
    </source>
</evidence>
<evidence type="ECO:0000256" key="8">
    <source>
        <dbReference type="ARBA" id="ARBA00022592"/>
    </source>
</evidence>
<dbReference type="CDD" id="cd00082">
    <property type="entry name" value="HisKA"/>
    <property type="match status" value="1"/>
</dbReference>
<dbReference type="InterPro" id="IPR003594">
    <property type="entry name" value="HATPase_dom"/>
</dbReference>
<dbReference type="SUPFAM" id="SSF55785">
    <property type="entry name" value="PYP-like sensor domain (PAS domain)"/>
    <property type="match status" value="1"/>
</dbReference>
<evidence type="ECO:0000313" key="21">
    <source>
        <dbReference type="Proteomes" id="UP001626549"/>
    </source>
</evidence>
<comment type="catalytic activity">
    <reaction evidence="1">
        <text>ATP + protein L-histidine = ADP + protein N-phospho-L-histidine.</text>
        <dbReference type="EC" id="2.7.13.3"/>
    </reaction>
</comment>
<dbReference type="InterPro" id="IPR014310">
    <property type="entry name" value="Sig_transdc_His_kinase_PhoR"/>
</dbReference>
<evidence type="ECO:0000256" key="16">
    <source>
        <dbReference type="ARBA" id="ARBA00023136"/>
    </source>
</evidence>
<dbReference type="EMBL" id="CP136865">
    <property type="protein sequence ID" value="WOJ96031.1"/>
    <property type="molecule type" value="Genomic_DNA"/>
</dbReference>
<dbReference type="RefSeq" id="WP_407326719.1">
    <property type="nucleotide sequence ID" value="NZ_CP136865.1"/>
</dbReference>
<keyword evidence="21" id="KW-1185">Reference proteome</keyword>
<keyword evidence="13" id="KW-0067">ATP-binding</keyword>
<keyword evidence="7" id="KW-0597">Phosphoprotein</keyword>
<dbReference type="Pfam" id="PF02518">
    <property type="entry name" value="HATPase_c"/>
    <property type="match status" value="1"/>
</dbReference>
<evidence type="ECO:0000256" key="17">
    <source>
        <dbReference type="ARBA" id="ARBA00025207"/>
    </source>
</evidence>
<evidence type="ECO:0000256" key="3">
    <source>
        <dbReference type="ARBA" id="ARBA00012438"/>
    </source>
</evidence>
<evidence type="ECO:0000256" key="18">
    <source>
        <dbReference type="SAM" id="Phobius"/>
    </source>
</evidence>
<dbReference type="PROSITE" id="PS50109">
    <property type="entry name" value="HIS_KIN"/>
    <property type="match status" value="1"/>
</dbReference>
<dbReference type="SMART" id="SM00388">
    <property type="entry name" value="HisKA"/>
    <property type="match status" value="1"/>
</dbReference>
<keyword evidence="14 18" id="KW-1133">Transmembrane helix</keyword>
<dbReference type="Gene3D" id="3.30.565.10">
    <property type="entry name" value="Histidine kinase-like ATPase, C-terminal domain"/>
    <property type="match status" value="1"/>
</dbReference>
<feature type="transmembrane region" description="Helical" evidence="18">
    <location>
        <begin position="15"/>
        <end position="48"/>
    </location>
</feature>
<evidence type="ECO:0000256" key="11">
    <source>
        <dbReference type="ARBA" id="ARBA00022741"/>
    </source>
</evidence>
<keyword evidence="11" id="KW-0547">Nucleotide-binding</keyword>
<evidence type="ECO:0000256" key="9">
    <source>
        <dbReference type="ARBA" id="ARBA00022679"/>
    </source>
</evidence>
<name>A0ABZ0IDB0_9GAMM</name>
<evidence type="ECO:0000256" key="6">
    <source>
        <dbReference type="ARBA" id="ARBA00022475"/>
    </source>
</evidence>
<dbReference type="SUPFAM" id="SSF47384">
    <property type="entry name" value="Homodimeric domain of signal transducing histidine kinase"/>
    <property type="match status" value="1"/>
</dbReference>
<dbReference type="PRINTS" id="PR00344">
    <property type="entry name" value="BCTRLSENSOR"/>
</dbReference>
<keyword evidence="12 20" id="KW-0418">Kinase</keyword>
<evidence type="ECO:0000256" key="15">
    <source>
        <dbReference type="ARBA" id="ARBA00023012"/>
    </source>
</evidence>
<keyword evidence="5" id="KW-0813">Transport</keyword>
<evidence type="ECO:0000256" key="13">
    <source>
        <dbReference type="ARBA" id="ARBA00022840"/>
    </source>
</evidence>
<evidence type="ECO:0000256" key="4">
    <source>
        <dbReference type="ARBA" id="ARBA00019665"/>
    </source>
</evidence>
<dbReference type="Gene3D" id="3.30.450.20">
    <property type="entry name" value="PAS domain"/>
    <property type="match status" value="1"/>
</dbReference>
<keyword evidence="15" id="KW-0902">Two-component regulatory system</keyword>
<proteinExistence type="predicted"/>
<dbReference type="CDD" id="cd00130">
    <property type="entry name" value="PAS"/>
    <property type="match status" value="1"/>
</dbReference>
<dbReference type="InterPro" id="IPR036097">
    <property type="entry name" value="HisK_dim/P_sf"/>
</dbReference>
<comment type="function">
    <text evidence="17">Member of the two-component regulatory system PhoR/PhoB involved in the phosphate regulon genes expression. PhoR may function as a membrane-associated protein kinase that phosphorylates PhoB in response to environmental signals.</text>
</comment>
<evidence type="ECO:0000256" key="1">
    <source>
        <dbReference type="ARBA" id="ARBA00000085"/>
    </source>
</evidence>
<dbReference type="InterPro" id="IPR036890">
    <property type="entry name" value="HATPase_C_sf"/>
</dbReference>
<dbReference type="InterPro" id="IPR050351">
    <property type="entry name" value="BphY/WalK/GraS-like"/>
</dbReference>
<protein>
    <recommendedName>
        <fullName evidence="4">Phosphate regulon sensor protein PhoR</fullName>
        <ecNumber evidence="3">2.7.13.3</ecNumber>
    </recommendedName>
</protein>
<dbReference type="EC" id="2.7.13.3" evidence="3"/>
<dbReference type="InterPro" id="IPR035965">
    <property type="entry name" value="PAS-like_dom_sf"/>
</dbReference>
<dbReference type="SMART" id="SM00091">
    <property type="entry name" value="PAS"/>
    <property type="match status" value="1"/>
</dbReference>
<dbReference type="InterPro" id="IPR003661">
    <property type="entry name" value="HisK_dim/P_dom"/>
</dbReference>
<evidence type="ECO:0000256" key="7">
    <source>
        <dbReference type="ARBA" id="ARBA00022553"/>
    </source>
</evidence>
<keyword evidence="10 18" id="KW-0812">Transmembrane</keyword>
<evidence type="ECO:0000256" key="10">
    <source>
        <dbReference type="ARBA" id="ARBA00022692"/>
    </source>
</evidence>
<dbReference type="NCBIfam" id="TIGR02966">
    <property type="entry name" value="phoR_proteo"/>
    <property type="match status" value="1"/>
</dbReference>
<dbReference type="Gene3D" id="1.10.287.130">
    <property type="match status" value="1"/>
</dbReference>
<dbReference type="PANTHER" id="PTHR45453">
    <property type="entry name" value="PHOSPHATE REGULON SENSOR PROTEIN PHOR"/>
    <property type="match status" value="1"/>
</dbReference>
<dbReference type="InterPro" id="IPR005467">
    <property type="entry name" value="His_kinase_dom"/>
</dbReference>
<dbReference type="PANTHER" id="PTHR45453:SF1">
    <property type="entry name" value="PHOSPHATE REGULON SENSOR PROTEIN PHOR"/>
    <property type="match status" value="1"/>
</dbReference>
<accession>A0ABZ0IDB0</accession>
<feature type="domain" description="Histidine kinase" evidence="19">
    <location>
        <begin position="211"/>
        <end position="424"/>
    </location>
</feature>
<dbReference type="InterPro" id="IPR004358">
    <property type="entry name" value="Sig_transdc_His_kin-like_C"/>
</dbReference>
<dbReference type="GO" id="GO:0016301">
    <property type="term" value="F:kinase activity"/>
    <property type="evidence" value="ECO:0007669"/>
    <property type="project" value="UniProtKB-KW"/>
</dbReference>
<dbReference type="Pfam" id="PF00512">
    <property type="entry name" value="HisKA"/>
    <property type="match status" value="1"/>
</dbReference>
<dbReference type="InterPro" id="IPR021766">
    <property type="entry name" value="PhoR_N"/>
</dbReference>
<evidence type="ECO:0000256" key="14">
    <source>
        <dbReference type="ARBA" id="ARBA00022989"/>
    </source>
</evidence>
<keyword evidence="6" id="KW-1003">Cell membrane</keyword>
<reference evidence="20 21" key="1">
    <citation type="submission" date="2023-10" db="EMBL/GenBank/DDBJ databases">
        <title>Two novel species belonging to the OM43/NOR5 clade.</title>
        <authorList>
            <person name="Park M."/>
        </authorList>
    </citation>
    <scope>NUCLEOTIDE SEQUENCE [LARGE SCALE GENOMIC DNA]</scope>
    <source>
        <strain evidence="20 21">IMCC45268</strain>
    </source>
</reference>
<dbReference type="SMART" id="SM00387">
    <property type="entry name" value="HATPase_c"/>
    <property type="match status" value="1"/>
</dbReference>
<dbReference type="SUPFAM" id="SSF55874">
    <property type="entry name" value="ATPase domain of HSP90 chaperone/DNA topoisomerase II/histidine kinase"/>
    <property type="match status" value="1"/>
</dbReference>
<evidence type="ECO:0000256" key="12">
    <source>
        <dbReference type="ARBA" id="ARBA00022777"/>
    </source>
</evidence>
<evidence type="ECO:0000256" key="5">
    <source>
        <dbReference type="ARBA" id="ARBA00022448"/>
    </source>
</evidence>
<dbReference type="Pfam" id="PF11808">
    <property type="entry name" value="PhoR"/>
    <property type="match status" value="1"/>
</dbReference>
<keyword evidence="8" id="KW-0592">Phosphate transport</keyword>
<comment type="subcellular location">
    <subcellularLocation>
        <location evidence="2">Cell membrane</location>
    </subcellularLocation>
</comment>